<comment type="similarity">
    <text evidence="2">Belongs to the phosphohexose mutase family.</text>
</comment>
<dbReference type="Gene3D" id="3.40.120.10">
    <property type="entry name" value="Alpha-D-Glucose-1,6-Bisphosphate, subunit A, domain 3"/>
    <property type="match status" value="3"/>
</dbReference>
<dbReference type="FunFam" id="3.40.120.10:FF:000010">
    <property type="entry name" value="phosphomannomutase/phosphoglucomutase isoform X1"/>
    <property type="match status" value="1"/>
</dbReference>
<reference evidence="12 16" key="2">
    <citation type="submission" date="2019-03" db="EMBL/GenBank/DDBJ databases">
        <title>Deep subsurface shale carbon reservoir microbial communities from Ohio and West Virginia, USA.</title>
        <authorList>
            <person name="Wrighton K."/>
        </authorList>
    </citation>
    <scope>NUCLEOTIDE SEQUENCE [LARGE SCALE GENOMIC DNA]</scope>
    <source>
        <strain evidence="12 16">UTICA-S4D12</strain>
    </source>
</reference>
<dbReference type="RefSeq" id="WP_089655894.1">
    <property type="nucleotide sequence ID" value="NZ_FMYT01000010.1"/>
</dbReference>
<dbReference type="GO" id="GO:0004615">
    <property type="term" value="F:phosphomannomutase activity"/>
    <property type="evidence" value="ECO:0007669"/>
    <property type="project" value="TreeGrafter"/>
</dbReference>
<dbReference type="EMBL" id="SOAA01000006">
    <property type="protein sequence ID" value="TDS32923.1"/>
    <property type="molecule type" value="Genomic_DNA"/>
</dbReference>
<evidence type="ECO:0000259" key="7">
    <source>
        <dbReference type="Pfam" id="PF02878"/>
    </source>
</evidence>
<keyword evidence="3" id="KW-0597">Phosphoprotein</keyword>
<keyword evidence="5" id="KW-0460">Magnesium</keyword>
<dbReference type="GO" id="GO:0005975">
    <property type="term" value="P:carbohydrate metabolic process"/>
    <property type="evidence" value="ECO:0007669"/>
    <property type="project" value="InterPro"/>
</dbReference>
<protein>
    <submittedName>
        <fullName evidence="11">Phosphomannomutase</fullName>
    </submittedName>
</protein>
<dbReference type="Pfam" id="PF02879">
    <property type="entry name" value="PGM_PMM_II"/>
    <property type="match status" value="1"/>
</dbReference>
<reference evidence="11 17" key="1">
    <citation type="submission" date="2016-10" db="EMBL/GenBank/DDBJ databases">
        <authorList>
            <person name="Varghese N."/>
            <person name="Submissions S."/>
        </authorList>
    </citation>
    <scope>NUCLEOTIDE SEQUENCE [LARGE SCALE GENOMIC DNA]</scope>
    <source>
        <strain evidence="11 17">WG10</strain>
    </source>
</reference>
<dbReference type="AlphaFoldDB" id="A0A1G6MZ96"/>
<dbReference type="EMBL" id="FMYT01000010">
    <property type="protein sequence ID" value="SDC60918.1"/>
    <property type="molecule type" value="Genomic_DNA"/>
</dbReference>
<evidence type="ECO:0000256" key="4">
    <source>
        <dbReference type="ARBA" id="ARBA00022723"/>
    </source>
</evidence>
<comment type="cofactor">
    <cofactor evidence="1">
        <name>Mg(2+)</name>
        <dbReference type="ChEBI" id="CHEBI:18420"/>
    </cofactor>
</comment>
<dbReference type="Proteomes" id="UP000295472">
    <property type="component" value="Unassembled WGS sequence"/>
</dbReference>
<evidence type="ECO:0000256" key="6">
    <source>
        <dbReference type="ARBA" id="ARBA00023235"/>
    </source>
</evidence>
<evidence type="ECO:0000256" key="2">
    <source>
        <dbReference type="ARBA" id="ARBA00010231"/>
    </source>
</evidence>
<evidence type="ECO:0000259" key="9">
    <source>
        <dbReference type="Pfam" id="PF02880"/>
    </source>
</evidence>
<evidence type="ECO:0000313" key="14">
    <source>
        <dbReference type="Proteomes" id="UP000247389"/>
    </source>
</evidence>
<dbReference type="PRINTS" id="PR00509">
    <property type="entry name" value="PGMPMM"/>
</dbReference>
<dbReference type="GO" id="GO:0046872">
    <property type="term" value="F:metal ion binding"/>
    <property type="evidence" value="ECO:0007669"/>
    <property type="project" value="UniProtKB-KW"/>
</dbReference>
<evidence type="ECO:0000313" key="13">
    <source>
        <dbReference type="EMBL" id="TDX44340.1"/>
    </source>
</evidence>
<dbReference type="EMBL" id="QICM01000007">
    <property type="protein sequence ID" value="PXV67613.1"/>
    <property type="molecule type" value="Genomic_DNA"/>
</dbReference>
<dbReference type="PANTHER" id="PTHR42946:SF1">
    <property type="entry name" value="PHOSPHOGLUCOMUTASE (ALPHA-D-GLUCOSE-1,6-BISPHOSPHATE-DEPENDENT)"/>
    <property type="match status" value="1"/>
</dbReference>
<dbReference type="GeneID" id="57012602"/>
<evidence type="ECO:0000313" key="15">
    <source>
        <dbReference type="Proteomes" id="UP000295472"/>
    </source>
</evidence>
<dbReference type="InterPro" id="IPR050060">
    <property type="entry name" value="Phosphoglucosamine_mutase"/>
</dbReference>
<accession>A0A1G6MZ96</accession>
<dbReference type="Pfam" id="PF02878">
    <property type="entry name" value="PGM_PMM_I"/>
    <property type="match status" value="1"/>
</dbReference>
<dbReference type="InterPro" id="IPR016055">
    <property type="entry name" value="A-D-PHexomutase_a/b/a-I/II/III"/>
</dbReference>
<gene>
    <name evidence="12" type="ORF">BY453_10664</name>
    <name evidence="13" type="ORF">C7954_11314</name>
    <name evidence="10" type="ORF">C8C78_10749</name>
    <name evidence="11" type="ORF">SAMN04488597_11016</name>
</gene>
<evidence type="ECO:0000313" key="10">
    <source>
        <dbReference type="EMBL" id="PXV67613.1"/>
    </source>
</evidence>
<dbReference type="EMBL" id="SOEF01000013">
    <property type="protein sequence ID" value="TDX44340.1"/>
    <property type="molecule type" value="Genomic_DNA"/>
</dbReference>
<evidence type="ECO:0000259" key="8">
    <source>
        <dbReference type="Pfam" id="PF02879"/>
    </source>
</evidence>
<dbReference type="Proteomes" id="UP000247389">
    <property type="component" value="Unassembled WGS sequence"/>
</dbReference>
<dbReference type="InterPro" id="IPR005844">
    <property type="entry name" value="A-D-PHexomutase_a/b/a-I"/>
</dbReference>
<organism evidence="11 17">
    <name type="scientific">Halanaerobium congolense</name>
    <dbReference type="NCBI Taxonomy" id="54121"/>
    <lineage>
        <taxon>Bacteria</taxon>
        <taxon>Bacillati</taxon>
        <taxon>Bacillota</taxon>
        <taxon>Clostridia</taxon>
        <taxon>Halanaerobiales</taxon>
        <taxon>Halanaerobiaceae</taxon>
        <taxon>Halanaerobium</taxon>
    </lineage>
</organism>
<keyword evidence="6" id="KW-0413">Isomerase</keyword>
<dbReference type="Proteomes" id="UP000295758">
    <property type="component" value="Unassembled WGS sequence"/>
</dbReference>
<dbReference type="InterPro" id="IPR005845">
    <property type="entry name" value="A-D-PHexomutase_a/b/a-II"/>
</dbReference>
<sequence>MSEIKWERLLSGTDVRGKAISNEQKKANLTEAAAFGIGFSFVQWLTDTLNKKSNQLKIAIGHDSRLSAEKLQNALGGGIKMADAECLTAGLASTPAMFMSTVLEEYQYDGAIMITASHLPFDKNGFKFFTNKGGLEKENVKEILKIAAASEKEFLDEAKIKDKKFKIENIDLISDYAAHIKTIIRQNLKPELDQKKPLAGSKIIVDAGNGAGGFFAKKILEALGADTAGSQFLEPDGNFPNHAPNPEDKEAMHSIQKAVLKNNADLGIIFDTDVDRAAVVDSRGQEINRNKLIALASTIVLENNPGATIVTDSVTSVGLKEFIEDKLGGIHHRFKRGYKNVINEAKRLEAEGVNAPLAIETSGHAAFKENYFLDDGAYLIAKILIKMANLKAESNQKIGDLIADLKEAEIKKEYRMTIDLDNFKDYGQGILSDLEDFVKESENWEIAPKNYQGLRVNCGGNDWFLLRMSLHDPVLVLNLECDKEQDLEEILDSLREFLTNYNQLKSIL</sequence>
<dbReference type="SUPFAM" id="SSF55957">
    <property type="entry name" value="Phosphoglucomutase, C-terminal domain"/>
    <property type="match status" value="1"/>
</dbReference>
<dbReference type="Gene3D" id="3.30.310.50">
    <property type="entry name" value="Alpha-D-phosphohexomutase, C-terminal domain"/>
    <property type="match status" value="1"/>
</dbReference>
<evidence type="ECO:0000313" key="16">
    <source>
        <dbReference type="Proteomes" id="UP000295758"/>
    </source>
</evidence>
<reference evidence="13 15" key="3">
    <citation type="submission" date="2019-03" db="EMBL/GenBank/DDBJ databases">
        <title>Subsurface microbial communities from deep shales in Ohio and West Virginia, USA.</title>
        <authorList>
            <person name="Wrighton K."/>
        </authorList>
    </citation>
    <scope>NUCLEOTIDE SEQUENCE [LARGE SCALE GENOMIC DNA]</scope>
    <source>
        <strain evidence="13 15">DSMZ 11287</strain>
        <strain evidence="10 14">MSL28</strain>
    </source>
</reference>
<evidence type="ECO:0000256" key="1">
    <source>
        <dbReference type="ARBA" id="ARBA00001946"/>
    </source>
</evidence>
<dbReference type="InterPro" id="IPR036900">
    <property type="entry name" value="A-D-PHexomutase_C_sf"/>
</dbReference>
<dbReference type="Pfam" id="PF02880">
    <property type="entry name" value="PGM_PMM_III"/>
    <property type="match status" value="1"/>
</dbReference>
<dbReference type="SUPFAM" id="SSF53738">
    <property type="entry name" value="Phosphoglucomutase, first 3 domains"/>
    <property type="match status" value="3"/>
</dbReference>
<name>A0A1G6MZ96_9FIRM</name>
<feature type="domain" description="Alpha-D-phosphohexomutase alpha/beta/alpha" evidence="9">
    <location>
        <begin position="289"/>
        <end position="404"/>
    </location>
</feature>
<evidence type="ECO:0000313" key="17">
    <source>
        <dbReference type="Proteomes" id="UP000324896"/>
    </source>
</evidence>
<evidence type="ECO:0000313" key="12">
    <source>
        <dbReference type="EMBL" id="TDS32923.1"/>
    </source>
</evidence>
<dbReference type="Proteomes" id="UP000324896">
    <property type="component" value="Unassembled WGS sequence"/>
</dbReference>
<evidence type="ECO:0000313" key="11">
    <source>
        <dbReference type="EMBL" id="SDC60918.1"/>
    </source>
</evidence>
<dbReference type="InterPro" id="IPR005841">
    <property type="entry name" value="Alpha-D-phosphohexomutase_SF"/>
</dbReference>
<feature type="domain" description="Alpha-D-phosphohexomutase alpha/beta/alpha" evidence="7">
    <location>
        <begin position="13"/>
        <end position="151"/>
    </location>
</feature>
<feature type="domain" description="Alpha-D-phosphohexomutase alpha/beta/alpha" evidence="8">
    <location>
        <begin position="176"/>
        <end position="284"/>
    </location>
</feature>
<dbReference type="CDD" id="cd03089">
    <property type="entry name" value="PMM_PGM"/>
    <property type="match status" value="1"/>
</dbReference>
<proteinExistence type="inferred from homology"/>
<evidence type="ECO:0000256" key="3">
    <source>
        <dbReference type="ARBA" id="ARBA00022553"/>
    </source>
</evidence>
<dbReference type="InterPro" id="IPR005846">
    <property type="entry name" value="A-D-PHexomutase_a/b/a-III"/>
</dbReference>
<dbReference type="PANTHER" id="PTHR42946">
    <property type="entry name" value="PHOSPHOHEXOSE MUTASE"/>
    <property type="match status" value="1"/>
</dbReference>
<evidence type="ECO:0000256" key="5">
    <source>
        <dbReference type="ARBA" id="ARBA00022842"/>
    </source>
</evidence>
<keyword evidence="4" id="KW-0479">Metal-binding</keyword>